<dbReference type="HOGENOM" id="CLU_038823_2_0_7"/>
<dbReference type="InterPro" id="IPR052169">
    <property type="entry name" value="CW_Biosynth-Accessory"/>
</dbReference>
<dbReference type="Proteomes" id="UP000019141">
    <property type="component" value="Unassembled WGS sequence"/>
</dbReference>
<dbReference type="InterPro" id="IPR019079">
    <property type="entry name" value="Capsule_synth_CapA"/>
</dbReference>
<reference evidence="3 4" key="1">
    <citation type="journal article" date="2014" name="Nature">
        <title>An environmental bacterial taxon with a large and distinct metabolic repertoire.</title>
        <authorList>
            <person name="Wilson M.C."/>
            <person name="Mori T."/>
            <person name="Ruckert C."/>
            <person name="Uria A.R."/>
            <person name="Helf M.J."/>
            <person name="Takada K."/>
            <person name="Gernert C."/>
            <person name="Steffens U.A."/>
            <person name="Heycke N."/>
            <person name="Schmitt S."/>
            <person name="Rinke C."/>
            <person name="Helfrich E.J."/>
            <person name="Brachmann A.O."/>
            <person name="Gurgui C."/>
            <person name="Wakimoto T."/>
            <person name="Kracht M."/>
            <person name="Crusemann M."/>
            <person name="Hentschel U."/>
            <person name="Abe I."/>
            <person name="Matsunaga S."/>
            <person name="Kalinowski J."/>
            <person name="Takeyama H."/>
            <person name="Piel J."/>
        </authorList>
    </citation>
    <scope>NUCLEOTIDE SEQUENCE [LARGE SCALE GENOMIC DNA]</scope>
    <source>
        <strain evidence="4">TSY1</strain>
    </source>
</reference>
<name>W4LGY7_ENTF1</name>
<dbReference type="CDD" id="cd07381">
    <property type="entry name" value="MPP_CapA"/>
    <property type="match status" value="1"/>
</dbReference>
<comment type="caution">
    <text evidence="3">The sequence shown here is derived from an EMBL/GenBank/DDBJ whole genome shotgun (WGS) entry which is preliminary data.</text>
</comment>
<comment type="similarity">
    <text evidence="1">Belongs to the CapA family.</text>
</comment>
<dbReference type="InterPro" id="IPR029052">
    <property type="entry name" value="Metallo-depent_PP-like"/>
</dbReference>
<proteinExistence type="inferred from homology"/>
<dbReference type="AlphaFoldDB" id="W4LGY7"/>
<evidence type="ECO:0000256" key="1">
    <source>
        <dbReference type="ARBA" id="ARBA00005662"/>
    </source>
</evidence>
<dbReference type="PANTHER" id="PTHR33393">
    <property type="entry name" value="POLYGLUTAMINE SYNTHESIS ACCESSORY PROTEIN RV0574C-RELATED"/>
    <property type="match status" value="1"/>
</dbReference>
<dbReference type="PATRIC" id="fig|1429438.4.peg.4554"/>
<keyword evidence="4" id="KW-1185">Reference proteome</keyword>
<accession>W4LGY7</accession>
<evidence type="ECO:0000259" key="2">
    <source>
        <dbReference type="SMART" id="SM00854"/>
    </source>
</evidence>
<dbReference type="PANTHER" id="PTHR33393:SF11">
    <property type="entry name" value="POLYGLUTAMINE SYNTHESIS ACCESSORY PROTEIN RV0574C-RELATED"/>
    <property type="match status" value="1"/>
</dbReference>
<dbReference type="SUPFAM" id="SSF56300">
    <property type="entry name" value="Metallo-dependent phosphatases"/>
    <property type="match status" value="1"/>
</dbReference>
<dbReference type="Pfam" id="PF09587">
    <property type="entry name" value="PGA_cap"/>
    <property type="match status" value="1"/>
</dbReference>
<evidence type="ECO:0000313" key="4">
    <source>
        <dbReference type="Proteomes" id="UP000019141"/>
    </source>
</evidence>
<dbReference type="EMBL" id="AZHW01000696">
    <property type="protein sequence ID" value="ETW97179.1"/>
    <property type="molecule type" value="Genomic_DNA"/>
</dbReference>
<organism evidence="3 4">
    <name type="scientific">Entotheonella factor</name>
    <dbReference type="NCBI Taxonomy" id="1429438"/>
    <lineage>
        <taxon>Bacteria</taxon>
        <taxon>Pseudomonadati</taxon>
        <taxon>Nitrospinota/Tectimicrobiota group</taxon>
        <taxon>Candidatus Tectimicrobiota</taxon>
        <taxon>Candidatus Entotheonellia</taxon>
        <taxon>Candidatus Entotheonellales</taxon>
        <taxon>Candidatus Entotheonellaceae</taxon>
        <taxon>Candidatus Entotheonella</taxon>
    </lineage>
</organism>
<evidence type="ECO:0000313" key="3">
    <source>
        <dbReference type="EMBL" id="ETW97179.1"/>
    </source>
</evidence>
<protein>
    <recommendedName>
        <fullName evidence="2">Capsule synthesis protein CapA domain-containing protein</fullName>
    </recommendedName>
</protein>
<sequence>MLYEAERGDISIAVVGDAMLSRRMQAFREPHFLKLVDLIRETDVSIANLEFLFHDYEHSWQWTHGTYTRSDPKNLKELKWMGFDGVFTANNHAFDFSEGGFLQTLEHLDNMDIPHAGGGIDLDHARAPAYIDSPNGRVALMSATSTYYEISRAGQGRPDFPGRPGVNVLRHKQVHHVPPDIYDALNKTKEGLGYAEQEANRAQFGFQGRHDALDPRSAMKFLDKEFRLGDDFKVETAANKEDMAGIGNWIRGAKQQSDWVVYGLHCHESGETGAYHGGSKTTPPDFLVEFAHWTLDQGCDVFAGHGPHFLRGIEIYNGKPIFYSLGNFIFQNESVAWVPPGGYNNFGLDYENTPGDFFTARSDSGKRGFPADPVFWQSVVAVCDYKSKVLKDVKLYPIDMGFGRPIPQRGRPVLAEGQVAHDILTWLQTMSEPFGTEINIDGNVGTIHL</sequence>
<gene>
    <name evidence="3" type="ORF">ETSY1_23705</name>
</gene>
<feature type="domain" description="Capsule synthesis protein CapA" evidence="2">
    <location>
        <begin position="11"/>
        <end position="332"/>
    </location>
</feature>
<dbReference type="SMART" id="SM00854">
    <property type="entry name" value="PGA_cap"/>
    <property type="match status" value="1"/>
</dbReference>